<dbReference type="STRING" id="656914.SAMN00017405_0515"/>
<dbReference type="SUPFAM" id="SSF51161">
    <property type="entry name" value="Trimeric LpxA-like enzymes"/>
    <property type="match status" value="1"/>
</dbReference>
<sequence length="196" mass="21465">MNNSFYSKEELIGLGFCEIGSNVLISKKASIYNASKISIGNNVRIDDFCILSGTISIGNFIHIAAYSALYGGECGIEINDYSNISSKNSIYAISDDYSGMSMTNPMIPDKYKKIYGEKVVFEKHVIIGSSCVVLPGVVLGEGSSFGAMSLINKSSEPWTINAGIPFRKIKDRSKEILKLEEQFIKEVGEKCVNQSK</sequence>
<evidence type="ECO:0000256" key="2">
    <source>
        <dbReference type="ARBA" id="ARBA00023315"/>
    </source>
</evidence>
<dbReference type="InterPro" id="IPR011004">
    <property type="entry name" value="Trimer_LpxA-like_sf"/>
</dbReference>
<keyword evidence="1 3" id="KW-0808">Transferase</keyword>
<name>A0A1W1V5L5_DESTI</name>
<gene>
    <name evidence="3" type="ORF">SAMN00017405_0515</name>
</gene>
<dbReference type="RefSeq" id="WP_084052906.1">
    <property type="nucleotide sequence ID" value="NZ_FWWT01000016.1"/>
</dbReference>
<evidence type="ECO:0000313" key="3">
    <source>
        <dbReference type="EMBL" id="SMB88727.1"/>
    </source>
</evidence>
<dbReference type="InterPro" id="IPR050179">
    <property type="entry name" value="Trans_hexapeptide_repeat"/>
</dbReference>
<dbReference type="Proteomes" id="UP000192731">
    <property type="component" value="Unassembled WGS sequence"/>
</dbReference>
<dbReference type="PANTHER" id="PTHR43300">
    <property type="entry name" value="ACETYLTRANSFERASE"/>
    <property type="match status" value="1"/>
</dbReference>
<dbReference type="PANTHER" id="PTHR43300:SF12">
    <property type="entry name" value="CHLORAMPHENICOL ACETYLTRANSFERASE"/>
    <property type="match status" value="1"/>
</dbReference>
<evidence type="ECO:0000256" key="1">
    <source>
        <dbReference type="ARBA" id="ARBA00022679"/>
    </source>
</evidence>
<organism evidence="3 4">
    <name type="scientific">Desulfonispora thiosulfatigenes DSM 11270</name>
    <dbReference type="NCBI Taxonomy" id="656914"/>
    <lineage>
        <taxon>Bacteria</taxon>
        <taxon>Bacillati</taxon>
        <taxon>Bacillota</taxon>
        <taxon>Clostridia</taxon>
        <taxon>Eubacteriales</taxon>
        <taxon>Peptococcaceae</taxon>
        <taxon>Desulfonispora</taxon>
    </lineage>
</organism>
<dbReference type="OrthoDB" id="9801697at2"/>
<dbReference type="GO" id="GO:0016746">
    <property type="term" value="F:acyltransferase activity"/>
    <property type="evidence" value="ECO:0007669"/>
    <property type="project" value="UniProtKB-KW"/>
</dbReference>
<dbReference type="EMBL" id="FWWT01000016">
    <property type="protein sequence ID" value="SMB88727.1"/>
    <property type="molecule type" value="Genomic_DNA"/>
</dbReference>
<keyword evidence="4" id="KW-1185">Reference proteome</keyword>
<dbReference type="AlphaFoldDB" id="A0A1W1V5L5"/>
<reference evidence="3 4" key="1">
    <citation type="submission" date="2017-04" db="EMBL/GenBank/DDBJ databases">
        <authorList>
            <person name="Afonso C.L."/>
            <person name="Miller P.J."/>
            <person name="Scott M.A."/>
            <person name="Spackman E."/>
            <person name="Goraichik I."/>
            <person name="Dimitrov K.M."/>
            <person name="Suarez D.L."/>
            <person name="Swayne D.E."/>
        </authorList>
    </citation>
    <scope>NUCLEOTIDE SEQUENCE [LARGE SCALE GENOMIC DNA]</scope>
    <source>
        <strain evidence="3 4">DSM 11270</strain>
    </source>
</reference>
<accession>A0A1W1V5L5</accession>
<evidence type="ECO:0000313" key="4">
    <source>
        <dbReference type="Proteomes" id="UP000192731"/>
    </source>
</evidence>
<keyword evidence="2" id="KW-0012">Acyltransferase</keyword>
<protein>
    <submittedName>
        <fullName evidence="3">Galactoside O-acetyltransferase</fullName>
    </submittedName>
</protein>
<proteinExistence type="predicted"/>
<dbReference type="Gene3D" id="2.160.10.10">
    <property type="entry name" value="Hexapeptide repeat proteins"/>
    <property type="match status" value="1"/>
</dbReference>